<organism evidence="2 3">
    <name type="scientific">Cryomyces antarcticus</name>
    <dbReference type="NCBI Taxonomy" id="329879"/>
    <lineage>
        <taxon>Eukaryota</taxon>
        <taxon>Fungi</taxon>
        <taxon>Dikarya</taxon>
        <taxon>Ascomycota</taxon>
        <taxon>Pezizomycotina</taxon>
        <taxon>Dothideomycetes</taxon>
        <taxon>Dothideomycetes incertae sedis</taxon>
        <taxon>Cryomyces</taxon>
    </lineage>
</organism>
<reference evidence="2 3" key="1">
    <citation type="submission" date="2023-08" db="EMBL/GenBank/DDBJ databases">
        <title>Black Yeasts Isolated from many extreme environments.</title>
        <authorList>
            <person name="Coleine C."/>
            <person name="Stajich J.E."/>
            <person name="Selbmann L."/>
        </authorList>
    </citation>
    <scope>NUCLEOTIDE SEQUENCE [LARGE SCALE GENOMIC DNA]</scope>
    <source>
        <strain evidence="2 3">CCFEE 536</strain>
    </source>
</reference>
<name>A0ABR0IYH2_9PEZI</name>
<accession>A0ABR0IYH2</accession>
<feature type="non-terminal residue" evidence="2">
    <location>
        <position position="161"/>
    </location>
</feature>
<feature type="region of interest" description="Disordered" evidence="1">
    <location>
        <begin position="46"/>
        <end position="67"/>
    </location>
</feature>
<dbReference type="Proteomes" id="UP001357485">
    <property type="component" value="Unassembled WGS sequence"/>
</dbReference>
<keyword evidence="3" id="KW-1185">Reference proteome</keyword>
<feature type="compositionally biased region" description="Gly residues" evidence="1">
    <location>
        <begin position="108"/>
        <end position="122"/>
    </location>
</feature>
<feature type="region of interest" description="Disordered" evidence="1">
    <location>
        <begin position="86"/>
        <end position="127"/>
    </location>
</feature>
<evidence type="ECO:0000256" key="1">
    <source>
        <dbReference type="SAM" id="MobiDB-lite"/>
    </source>
</evidence>
<comment type="caution">
    <text evidence="2">The sequence shown here is derived from an EMBL/GenBank/DDBJ whole genome shotgun (WGS) entry which is preliminary data.</text>
</comment>
<gene>
    <name evidence="2" type="ORF">LTR16_010844</name>
</gene>
<dbReference type="EMBL" id="JAVRRA010027824">
    <property type="protein sequence ID" value="KAK5051745.1"/>
    <property type="molecule type" value="Genomic_DNA"/>
</dbReference>
<evidence type="ECO:0000313" key="2">
    <source>
        <dbReference type="EMBL" id="KAK5051745.1"/>
    </source>
</evidence>
<proteinExistence type="predicted"/>
<protein>
    <submittedName>
        <fullName evidence="2">Uncharacterized protein</fullName>
    </submittedName>
</protein>
<evidence type="ECO:0000313" key="3">
    <source>
        <dbReference type="Proteomes" id="UP001357485"/>
    </source>
</evidence>
<sequence length="161" mass="17018">VDNAHHQHELPLRPPGARLLAQGVQIPLPARGPLHRHLPGLWARRARRARHPQEAHPVPAAGDAQGLQQRPALLRLLVEADALQPGGVRAGGAAGQRHAGAAEHGRADGAGAGSGRDGGQGREGVCSEPCVRVQSVEEIALSEGLDPRELRLHHPALHARR</sequence>
<feature type="non-terminal residue" evidence="2">
    <location>
        <position position="1"/>
    </location>
</feature>